<dbReference type="PANTHER" id="PTHR11220">
    <property type="entry name" value="HEME-BINDING PROTEIN-RELATED"/>
    <property type="match status" value="1"/>
</dbReference>
<sequence>MLALGKCVFATVLVAAVALTVANAAPLQARLSRNDEPAFCRSLDCPRFTVVNRTDTYEVRHYSASQWARTQVESANYTTATAIGFQRLFSYISGANVDVKHIPMTAPVTVQVYPGSGPYCKSTFTVSFMVPFAFQPNPPKPASKDVYIESEPAHTTYVTSFPGFAKEKDDIGHAEALAQALTKDNIAFNSTVYYTAGYDSPYQLFNRHNEVWFYAPGATQE</sequence>
<comment type="similarity">
    <text evidence="1">Belongs to the HEBP family.</text>
</comment>
<evidence type="ECO:0000313" key="3">
    <source>
        <dbReference type="EMBL" id="EGD73881.1"/>
    </source>
</evidence>
<evidence type="ECO:0000313" key="4">
    <source>
        <dbReference type="Proteomes" id="UP000007799"/>
    </source>
</evidence>
<dbReference type="RefSeq" id="XP_004993444.1">
    <property type="nucleotide sequence ID" value="XM_004993387.1"/>
</dbReference>
<name>F2UBL5_SALR5</name>
<dbReference type="EMBL" id="GL832967">
    <property type="protein sequence ID" value="EGD73881.1"/>
    <property type="molecule type" value="Genomic_DNA"/>
</dbReference>
<evidence type="ECO:0000256" key="1">
    <source>
        <dbReference type="ARBA" id="ARBA00009817"/>
    </source>
</evidence>
<dbReference type="InParanoid" id="F2UBL5"/>
<evidence type="ECO:0008006" key="5">
    <source>
        <dbReference type="Google" id="ProtNLM"/>
    </source>
</evidence>
<dbReference type="AlphaFoldDB" id="F2UBL5"/>
<dbReference type="GeneID" id="16074021"/>
<dbReference type="OrthoDB" id="6424451at2759"/>
<dbReference type="SUPFAM" id="SSF55136">
    <property type="entry name" value="Probable bacterial effector-binding domain"/>
    <property type="match status" value="1"/>
</dbReference>
<accession>F2UBL5</accession>
<dbReference type="eggNOG" id="ENOG502RXJR">
    <property type="taxonomic scope" value="Eukaryota"/>
</dbReference>
<feature type="chain" id="PRO_5003288554" description="Heme-binding protein 2" evidence="2">
    <location>
        <begin position="25"/>
        <end position="221"/>
    </location>
</feature>
<keyword evidence="2" id="KW-0732">Signal</keyword>
<keyword evidence="4" id="KW-1185">Reference proteome</keyword>
<dbReference type="FunFam" id="3.20.80.10:FF:000002">
    <property type="entry name" value="Heme-binding protein 2"/>
    <property type="match status" value="1"/>
</dbReference>
<proteinExistence type="inferred from homology"/>
<dbReference type="STRING" id="946362.F2UBL5"/>
<dbReference type="Pfam" id="PF04832">
    <property type="entry name" value="SOUL"/>
    <property type="match status" value="1"/>
</dbReference>
<dbReference type="FunCoup" id="F2UBL5">
    <property type="interactions" value="73"/>
</dbReference>
<feature type="signal peptide" evidence="2">
    <location>
        <begin position="1"/>
        <end position="24"/>
    </location>
</feature>
<protein>
    <recommendedName>
        <fullName evidence="5">Heme-binding protein 2</fullName>
    </recommendedName>
</protein>
<evidence type="ECO:0000256" key="2">
    <source>
        <dbReference type="SAM" id="SignalP"/>
    </source>
</evidence>
<dbReference type="OMA" id="YEIRTYH"/>
<gene>
    <name evidence="3" type="ORF">PTSG_05576</name>
</gene>
<organism evidence="4">
    <name type="scientific">Salpingoeca rosetta (strain ATCC 50818 / BSB-021)</name>
    <dbReference type="NCBI Taxonomy" id="946362"/>
    <lineage>
        <taxon>Eukaryota</taxon>
        <taxon>Choanoflagellata</taxon>
        <taxon>Craspedida</taxon>
        <taxon>Salpingoecidae</taxon>
        <taxon>Salpingoeca</taxon>
    </lineage>
</organism>
<reference evidence="3" key="1">
    <citation type="submission" date="2009-08" db="EMBL/GenBank/DDBJ databases">
        <title>Annotation of Salpingoeca rosetta.</title>
        <authorList>
            <consortium name="The Broad Institute Genome Sequencing Platform"/>
            <person name="Russ C."/>
            <person name="Cuomo C."/>
            <person name="Burger G."/>
            <person name="Gray M.W."/>
            <person name="Holland P.W.H."/>
            <person name="King N."/>
            <person name="Lang F.B.F."/>
            <person name="Roger A.J."/>
            <person name="Ruiz-Trillo I."/>
            <person name="Young S.K."/>
            <person name="Zeng Q."/>
            <person name="Gargeya S."/>
            <person name="Alvarado L."/>
            <person name="Berlin A."/>
            <person name="Chapman S.B."/>
            <person name="Chen Z."/>
            <person name="Freedman E."/>
            <person name="Gellesch M."/>
            <person name="Goldberg J."/>
            <person name="Griggs A."/>
            <person name="Gujja S."/>
            <person name="Heilman E."/>
            <person name="Heiman D."/>
            <person name="Howarth C."/>
            <person name="Mehta T."/>
            <person name="Neiman D."/>
            <person name="Pearson M."/>
            <person name="Roberts A."/>
            <person name="Saif S."/>
            <person name="Shea T."/>
            <person name="Shenoy N."/>
            <person name="Sisk P."/>
            <person name="Stolte C."/>
            <person name="Sykes S."/>
            <person name="White J."/>
            <person name="Yandava C."/>
            <person name="Haas B."/>
            <person name="Nusbaum C."/>
            <person name="Birren B."/>
        </authorList>
    </citation>
    <scope>NUCLEOTIDE SEQUENCE [LARGE SCALE GENOMIC DNA]</scope>
    <source>
        <strain evidence="3">ATCC 50818</strain>
    </source>
</reference>
<dbReference type="Proteomes" id="UP000007799">
    <property type="component" value="Unassembled WGS sequence"/>
</dbReference>
<dbReference type="InterPro" id="IPR011256">
    <property type="entry name" value="Reg_factor_effector_dom_sf"/>
</dbReference>
<dbReference type="KEGG" id="sre:PTSG_05576"/>
<dbReference type="InterPro" id="IPR006917">
    <property type="entry name" value="SOUL_heme-bd"/>
</dbReference>
<dbReference type="PANTHER" id="PTHR11220:SF1">
    <property type="entry name" value="HEME-BINDING PROTEIN 2"/>
    <property type="match status" value="1"/>
</dbReference>
<dbReference type="Gene3D" id="3.20.80.10">
    <property type="entry name" value="Regulatory factor, effector binding domain"/>
    <property type="match status" value="1"/>
</dbReference>